<dbReference type="InterPro" id="IPR002925">
    <property type="entry name" value="Dienelactn_hydro"/>
</dbReference>
<dbReference type="PANTHER" id="PTHR47751">
    <property type="entry name" value="SUPERFAMILY HYDROLASE, PUTATIVE (AFU_ORTHOLOGUE AFUA_2G16580)-RELATED"/>
    <property type="match status" value="1"/>
</dbReference>
<sequence>MDAVTFPNGPISMSGNLHLPDNFDPDGSYAAVVTVHPGGGVKEQAAGLYASKLAEQGFVALAFDASFQGESGGEPHFLEDPAARVEDVHAAVDYLQSLDYVDAERIGVLGICAGGGYGVNATMTDSRIKAIATASALNIGSAWRKGWFGAELDSAAVAVRDAASQQRTAEAGGAEPYNAQYVPVELDESTPRDLAEAHDYYLTPRAQHPNAQNKYLLAQSIPRILAFDAFHLVEDLLTQPILIVAGSDAGSLWHSTELHSRARSSKKLVVVDGAAHMDFYDVPKYVDRAVAEAVPFFTENLAAKTN</sequence>
<dbReference type="PANTHER" id="PTHR47751:SF1">
    <property type="entry name" value="SUPERFAMILY HYDROLASE, PUTATIVE (AFU_ORTHOLOGUE AFUA_2G16580)-RELATED"/>
    <property type="match status" value="1"/>
</dbReference>
<dbReference type="SUPFAM" id="SSF53474">
    <property type="entry name" value="alpha/beta-Hydrolases"/>
    <property type="match status" value="1"/>
</dbReference>
<feature type="domain" description="Dienelactone hydrolase" evidence="1">
    <location>
        <begin position="25"/>
        <end position="132"/>
    </location>
</feature>
<dbReference type="Gene3D" id="3.40.50.1820">
    <property type="entry name" value="alpha/beta hydrolase"/>
    <property type="match status" value="1"/>
</dbReference>
<dbReference type="Gene3D" id="1.10.10.800">
    <property type="match status" value="1"/>
</dbReference>
<dbReference type="InterPro" id="IPR051411">
    <property type="entry name" value="Polyketide_trans_af380"/>
</dbReference>
<evidence type="ECO:0000259" key="1">
    <source>
        <dbReference type="Pfam" id="PF01738"/>
    </source>
</evidence>
<accession>A0ABX8SAK7</accession>
<keyword evidence="2" id="KW-0378">Hydrolase</keyword>
<name>A0ABX8SAK7_9ACTN</name>
<dbReference type="EMBL" id="CP079105">
    <property type="protein sequence ID" value="QXQ14818.1"/>
    <property type="molecule type" value="Genomic_DNA"/>
</dbReference>
<dbReference type="Proteomes" id="UP000887023">
    <property type="component" value="Chromosome"/>
</dbReference>
<dbReference type="RefSeq" id="WP_066474494.1">
    <property type="nucleotide sequence ID" value="NZ_CBCRUZ010000014.1"/>
</dbReference>
<dbReference type="Pfam" id="PF01738">
    <property type="entry name" value="DLH"/>
    <property type="match status" value="1"/>
</dbReference>
<proteinExistence type="predicted"/>
<evidence type="ECO:0000313" key="2">
    <source>
        <dbReference type="EMBL" id="QXQ14818.1"/>
    </source>
</evidence>
<evidence type="ECO:0000313" key="3">
    <source>
        <dbReference type="Proteomes" id="UP000887023"/>
    </source>
</evidence>
<gene>
    <name evidence="2" type="ORF">KV203_05405</name>
</gene>
<reference evidence="2" key="1">
    <citation type="submission" date="2021-07" db="EMBL/GenBank/DDBJ databases">
        <title>Candidatus Kaistella beijingensis sp. nov. isolated from a municipal wastewater treatment plant is involved in sludge foaming.</title>
        <authorList>
            <person name="Song Y."/>
            <person name="Liu S.-J."/>
        </authorList>
    </citation>
    <scope>NUCLEOTIDE SEQUENCE</scope>
    <source>
        <strain evidence="2">DSM 43998</strain>
    </source>
</reference>
<protein>
    <submittedName>
        <fullName evidence="2">Alpha/beta hydrolase</fullName>
    </submittedName>
</protein>
<dbReference type="GO" id="GO:0016787">
    <property type="term" value="F:hydrolase activity"/>
    <property type="evidence" value="ECO:0007669"/>
    <property type="project" value="UniProtKB-KW"/>
</dbReference>
<organism evidence="2 3">
    <name type="scientific">Skermania pinensis</name>
    <dbReference type="NCBI Taxonomy" id="39122"/>
    <lineage>
        <taxon>Bacteria</taxon>
        <taxon>Bacillati</taxon>
        <taxon>Actinomycetota</taxon>
        <taxon>Actinomycetes</taxon>
        <taxon>Mycobacteriales</taxon>
        <taxon>Gordoniaceae</taxon>
        <taxon>Skermania</taxon>
    </lineage>
</organism>
<dbReference type="InterPro" id="IPR029058">
    <property type="entry name" value="AB_hydrolase_fold"/>
</dbReference>
<keyword evidence="3" id="KW-1185">Reference proteome</keyword>